<dbReference type="PANTHER" id="PTHR43179:SF12">
    <property type="entry name" value="GALACTOFURANOSYLTRANSFERASE GLFT2"/>
    <property type="match status" value="1"/>
</dbReference>
<evidence type="ECO:0000313" key="5">
    <source>
        <dbReference type="EMBL" id="PWK21414.1"/>
    </source>
</evidence>
<organism evidence="5 6">
    <name type="scientific">Arcicella aurantiaca</name>
    <dbReference type="NCBI Taxonomy" id="591202"/>
    <lineage>
        <taxon>Bacteria</taxon>
        <taxon>Pseudomonadati</taxon>
        <taxon>Bacteroidota</taxon>
        <taxon>Cytophagia</taxon>
        <taxon>Cytophagales</taxon>
        <taxon>Flectobacillaceae</taxon>
        <taxon>Arcicella</taxon>
    </lineage>
</organism>
<dbReference type="InterPro" id="IPR029044">
    <property type="entry name" value="Nucleotide-diphossugar_trans"/>
</dbReference>
<dbReference type="Gene3D" id="3.90.550.10">
    <property type="entry name" value="Spore Coat Polysaccharide Biosynthesis Protein SpsA, Chain A"/>
    <property type="match status" value="1"/>
</dbReference>
<comment type="similarity">
    <text evidence="1">Belongs to the glycosyltransferase 2 family.</text>
</comment>
<keyword evidence="3 5" id="KW-0808">Transferase</keyword>
<protein>
    <submittedName>
        <fullName evidence="5">Rhamnosyltransferase</fullName>
    </submittedName>
</protein>
<gene>
    <name evidence="5" type="ORF">LV89_03707</name>
</gene>
<dbReference type="OrthoDB" id="9771846at2"/>
<dbReference type="InterPro" id="IPR001173">
    <property type="entry name" value="Glyco_trans_2-like"/>
</dbReference>
<sequence>MTNKIFSIIVTFNPDLLQFADVLEFHLNTNVDSLVIVDNDSNNSLEIHDLIQKLTKKKSIIFVNLTKNEGIAYAQNEGIKKAFESNCTHIVLFDQDSKIPHDFVENLLEQENELNILGYKVGAIGPVYIDPRTKNFYPLIRIKGIFIKKVWPERESEKNIKASFIIASGSLIKTSTIKEVGLMDDSLFIDCVDIEWCFRAASKGYLLFASKSTEISHAIGDKRVRSLGREISIHSPLRRYYMIRNNLILSKIQWVPLGYRARIVFGLVLNVSIHLFDVSFKKEYVKFTFKGILDGILNKKGAYR</sequence>
<dbReference type="InterPro" id="IPR006446">
    <property type="entry name" value="RhaTrfase"/>
</dbReference>
<evidence type="ECO:0000256" key="1">
    <source>
        <dbReference type="ARBA" id="ARBA00006739"/>
    </source>
</evidence>
<dbReference type="Pfam" id="PF00535">
    <property type="entry name" value="Glycos_transf_2"/>
    <property type="match status" value="1"/>
</dbReference>
<dbReference type="NCBIfam" id="TIGR01556">
    <property type="entry name" value="rhamnosyltran"/>
    <property type="match status" value="1"/>
</dbReference>
<dbReference type="PANTHER" id="PTHR43179">
    <property type="entry name" value="RHAMNOSYLTRANSFERASE WBBL"/>
    <property type="match status" value="1"/>
</dbReference>
<reference evidence="5 6" key="1">
    <citation type="submission" date="2018-05" db="EMBL/GenBank/DDBJ databases">
        <title>Genomic Encyclopedia of Archaeal and Bacterial Type Strains, Phase II (KMG-II): from individual species to whole genera.</title>
        <authorList>
            <person name="Goeker M."/>
        </authorList>
    </citation>
    <scope>NUCLEOTIDE SEQUENCE [LARGE SCALE GENOMIC DNA]</scope>
    <source>
        <strain evidence="5 6">DSM 22214</strain>
    </source>
</reference>
<dbReference type="CDD" id="cd02526">
    <property type="entry name" value="GT2_RfbF_like"/>
    <property type="match status" value="1"/>
</dbReference>
<dbReference type="Proteomes" id="UP000245489">
    <property type="component" value="Unassembled WGS sequence"/>
</dbReference>
<feature type="domain" description="Glycosyltransferase 2-like" evidence="4">
    <location>
        <begin position="30"/>
        <end position="179"/>
    </location>
</feature>
<keyword evidence="2" id="KW-0328">Glycosyltransferase</keyword>
<dbReference type="SUPFAM" id="SSF53448">
    <property type="entry name" value="Nucleotide-diphospho-sugar transferases"/>
    <property type="match status" value="1"/>
</dbReference>
<evidence type="ECO:0000256" key="3">
    <source>
        <dbReference type="ARBA" id="ARBA00022679"/>
    </source>
</evidence>
<accession>A0A316DTM4</accession>
<dbReference type="AlphaFoldDB" id="A0A316DTM4"/>
<name>A0A316DTM4_9BACT</name>
<evidence type="ECO:0000313" key="6">
    <source>
        <dbReference type="Proteomes" id="UP000245489"/>
    </source>
</evidence>
<dbReference type="EMBL" id="QGGO01000024">
    <property type="protein sequence ID" value="PWK21414.1"/>
    <property type="molecule type" value="Genomic_DNA"/>
</dbReference>
<comment type="caution">
    <text evidence="5">The sequence shown here is derived from an EMBL/GenBank/DDBJ whole genome shotgun (WGS) entry which is preliminary data.</text>
</comment>
<evidence type="ECO:0000259" key="4">
    <source>
        <dbReference type="Pfam" id="PF00535"/>
    </source>
</evidence>
<evidence type="ECO:0000256" key="2">
    <source>
        <dbReference type="ARBA" id="ARBA00022676"/>
    </source>
</evidence>
<dbReference type="RefSeq" id="WP_109744391.1">
    <property type="nucleotide sequence ID" value="NZ_QGGO01000024.1"/>
</dbReference>
<proteinExistence type="inferred from homology"/>
<keyword evidence="6" id="KW-1185">Reference proteome</keyword>
<dbReference type="GO" id="GO:0016757">
    <property type="term" value="F:glycosyltransferase activity"/>
    <property type="evidence" value="ECO:0007669"/>
    <property type="project" value="UniProtKB-KW"/>
</dbReference>